<dbReference type="Gene3D" id="4.10.1000.10">
    <property type="entry name" value="Zinc finger, CCCH-type"/>
    <property type="match status" value="1"/>
</dbReference>
<dbReference type="GO" id="GO:0000398">
    <property type="term" value="P:mRNA splicing, via spliceosome"/>
    <property type="evidence" value="ECO:0007669"/>
    <property type="project" value="TreeGrafter"/>
</dbReference>
<feature type="domain" description="C3H1-type" evidence="5">
    <location>
        <begin position="339"/>
        <end position="367"/>
    </location>
</feature>
<comment type="caution">
    <text evidence="6">The sequence shown here is derived from an EMBL/GenBank/DDBJ whole genome shotgun (WGS) entry which is preliminary data.</text>
</comment>
<dbReference type="SMART" id="SM00356">
    <property type="entry name" value="ZnF_C3H1"/>
    <property type="match status" value="2"/>
</dbReference>
<dbReference type="PANTHER" id="PTHR12072:SF4">
    <property type="entry name" value="CWF19-LIKE PROTEIN 1"/>
    <property type="match status" value="1"/>
</dbReference>
<reference evidence="6" key="1">
    <citation type="submission" date="2022-04" db="EMBL/GenBank/DDBJ databases">
        <title>Carnegiea gigantea Genome sequencing and assembly v2.</title>
        <authorList>
            <person name="Copetti D."/>
            <person name="Sanderson M.J."/>
            <person name="Burquez A."/>
            <person name="Wojciechowski M.F."/>
        </authorList>
    </citation>
    <scope>NUCLEOTIDE SEQUENCE</scope>
    <source>
        <strain evidence="6">SGP5-SGP5p</strain>
        <tissue evidence="6">Aerial part</tissue>
    </source>
</reference>
<evidence type="ECO:0000256" key="4">
    <source>
        <dbReference type="PROSITE-ProRule" id="PRU00723"/>
    </source>
</evidence>
<dbReference type="InterPro" id="IPR036265">
    <property type="entry name" value="HIT-like_sf"/>
</dbReference>
<proteinExistence type="predicted"/>
<sequence>MASPRVLLCGDVLGRLNQLFKRVLSVNKSAGPFDALLCVGQFFPDWTQQLDEFMEYIEGRFEVPIPTYFIGDYGAGAPKVLSEAAKDPGNQGFKMDGLRVCHNLYWLKGGGKFNLHGLSVAYLSGRLSPSGQQFGIYSQDDVDSLRALAEEPGIVDLFLTYPCLLVSLLVIPANDIPPEISDSPGSDSTVAELVAEIKPRYHIAGSKGVFYAREPYSNVDAVHVTRFFGLAPVGNKDKQKFMHAISPLPASTMSAAEISGKPPNTTLSPYIVVDNTSANETTKRPADSGLEAQYWRYDVKKQRRGDGDVDKLCFKFLSSGSCQRGENCHFRHDADAREQYLRGVCFDFLNKGKCERGPECQFKHNLVDENEPISARRGRSEGATTNRSKECWFCLSSPNVESHLIISIGENIYCALPKGPLVNDHVLLIPVEHSPSTLSLLPDCQQEIYRFQCSLRVYCETQGKEILFFELISKRGTHANLQAIPIPHAKASAVRSIFNLAAKRLGFEFQIIKGKLSLFTCIKKACLLGFGYGPRFLKLGCIMRILGKYKRIDEAGSVERKLLKAQFDSKFGFFYVELPDGMILWHAIDENENFPVQFGREVMAGLLKIPDKADWRNCKLSKDEEVKMAEALKMQFRDFDPNQEG</sequence>
<dbReference type="GO" id="GO:0071014">
    <property type="term" value="C:post-mRNA release spliceosomal complex"/>
    <property type="evidence" value="ECO:0007669"/>
    <property type="project" value="TreeGrafter"/>
</dbReference>
<dbReference type="GO" id="GO:0008270">
    <property type="term" value="F:zinc ion binding"/>
    <property type="evidence" value="ECO:0007669"/>
    <property type="project" value="UniProtKB-KW"/>
</dbReference>
<evidence type="ECO:0000259" key="5">
    <source>
        <dbReference type="PROSITE" id="PS50103"/>
    </source>
</evidence>
<dbReference type="GO" id="GO:0061632">
    <property type="term" value="F:RNA lariat debranching enzyme activator activity"/>
    <property type="evidence" value="ECO:0007669"/>
    <property type="project" value="TreeGrafter"/>
</dbReference>
<feature type="domain" description="C3H1-type" evidence="5">
    <location>
        <begin position="312"/>
        <end position="335"/>
    </location>
</feature>
<organism evidence="6 7">
    <name type="scientific">Carnegiea gigantea</name>
    <dbReference type="NCBI Taxonomy" id="171969"/>
    <lineage>
        <taxon>Eukaryota</taxon>
        <taxon>Viridiplantae</taxon>
        <taxon>Streptophyta</taxon>
        <taxon>Embryophyta</taxon>
        <taxon>Tracheophyta</taxon>
        <taxon>Spermatophyta</taxon>
        <taxon>Magnoliopsida</taxon>
        <taxon>eudicotyledons</taxon>
        <taxon>Gunneridae</taxon>
        <taxon>Pentapetalae</taxon>
        <taxon>Caryophyllales</taxon>
        <taxon>Cactineae</taxon>
        <taxon>Cactaceae</taxon>
        <taxon>Cactoideae</taxon>
        <taxon>Echinocereeae</taxon>
        <taxon>Carnegiea</taxon>
    </lineage>
</organism>
<name>A0A9Q1JPP0_9CARY</name>
<dbReference type="Proteomes" id="UP001153076">
    <property type="component" value="Unassembled WGS sequence"/>
</dbReference>
<dbReference type="PROSITE" id="PS50103">
    <property type="entry name" value="ZF_C3H1"/>
    <property type="match status" value="2"/>
</dbReference>
<feature type="zinc finger region" description="C3H1-type" evidence="4">
    <location>
        <begin position="339"/>
        <end position="367"/>
    </location>
</feature>
<dbReference type="PANTHER" id="PTHR12072">
    <property type="entry name" value="CWF19, CELL CYCLE CONTROL PROTEIN"/>
    <property type="match status" value="1"/>
</dbReference>
<keyword evidence="1 4" id="KW-0479">Metal-binding</keyword>
<protein>
    <recommendedName>
        <fullName evidence="5">C3H1-type domain-containing protein</fullName>
    </recommendedName>
</protein>
<evidence type="ECO:0000313" key="7">
    <source>
        <dbReference type="Proteomes" id="UP001153076"/>
    </source>
</evidence>
<dbReference type="SUPFAM" id="SSF90229">
    <property type="entry name" value="CCCH zinc finger"/>
    <property type="match status" value="1"/>
</dbReference>
<keyword evidence="7" id="KW-1185">Reference proteome</keyword>
<dbReference type="InterPro" id="IPR006767">
    <property type="entry name" value="Cwf19-like_C_dom-2"/>
</dbReference>
<dbReference type="InterPro" id="IPR036855">
    <property type="entry name" value="Znf_CCCH_sf"/>
</dbReference>
<gene>
    <name evidence="6" type="ORF">Cgig2_025701</name>
</gene>
<dbReference type="AlphaFoldDB" id="A0A9Q1JPP0"/>
<keyword evidence="2 4" id="KW-0863">Zinc-finger</keyword>
<feature type="zinc finger region" description="C3H1-type" evidence="4">
    <location>
        <begin position="312"/>
        <end position="335"/>
    </location>
</feature>
<dbReference type="CDD" id="cd07380">
    <property type="entry name" value="MPP_CWF19_N"/>
    <property type="match status" value="1"/>
</dbReference>
<dbReference type="InterPro" id="IPR000571">
    <property type="entry name" value="Znf_CCCH"/>
</dbReference>
<evidence type="ECO:0000256" key="1">
    <source>
        <dbReference type="ARBA" id="ARBA00022723"/>
    </source>
</evidence>
<keyword evidence="3 4" id="KW-0862">Zinc</keyword>
<evidence type="ECO:0000256" key="2">
    <source>
        <dbReference type="ARBA" id="ARBA00022771"/>
    </source>
</evidence>
<evidence type="ECO:0000313" key="6">
    <source>
        <dbReference type="EMBL" id="KAJ8428710.1"/>
    </source>
</evidence>
<dbReference type="InterPro" id="IPR006768">
    <property type="entry name" value="Cwf19-like_C_dom-1"/>
</dbReference>
<dbReference type="SUPFAM" id="SSF54197">
    <property type="entry name" value="HIT-like"/>
    <property type="match status" value="1"/>
</dbReference>
<dbReference type="OrthoDB" id="444325at2759"/>
<dbReference type="Pfam" id="PF04677">
    <property type="entry name" value="CwfJ_C_1"/>
    <property type="match status" value="1"/>
</dbReference>
<evidence type="ECO:0000256" key="3">
    <source>
        <dbReference type="ARBA" id="ARBA00022833"/>
    </source>
</evidence>
<accession>A0A9Q1JPP0</accession>
<dbReference type="EMBL" id="JAKOGI010000978">
    <property type="protein sequence ID" value="KAJ8428710.1"/>
    <property type="molecule type" value="Genomic_DNA"/>
</dbReference>
<dbReference type="Pfam" id="PF04676">
    <property type="entry name" value="CwfJ_C_2"/>
    <property type="match status" value="1"/>
</dbReference>
<dbReference type="InterPro" id="IPR040194">
    <property type="entry name" value="Cwf19-like"/>
</dbReference>